<dbReference type="Pfam" id="PF01881">
    <property type="entry name" value="Cas_Cas6_C"/>
    <property type="match status" value="1"/>
</dbReference>
<accession>A0A7C5X1W2</accession>
<reference evidence="3" key="1">
    <citation type="journal article" date="2020" name="mSystems">
        <title>Genome- and Community-Level Interaction Insights into Carbon Utilization and Element Cycling Functions of Hydrothermarchaeota in Hydrothermal Sediment.</title>
        <authorList>
            <person name="Zhou Z."/>
            <person name="Liu Y."/>
            <person name="Xu W."/>
            <person name="Pan J."/>
            <person name="Luo Z.H."/>
            <person name="Li M."/>
        </authorList>
    </citation>
    <scope>NUCLEOTIDE SEQUENCE [LARGE SCALE GENOMIC DNA]</scope>
    <source>
        <strain evidence="3">SpSt-114</strain>
    </source>
</reference>
<dbReference type="PANTHER" id="PTHR36984">
    <property type="entry name" value="CRISPR-ASSOCIATED ENDORIBONUCLEASE CAS6 1"/>
    <property type="match status" value="1"/>
</dbReference>
<protein>
    <submittedName>
        <fullName evidence="3">CRISPR-associated endoribonuclease Cas6</fullName>
    </submittedName>
</protein>
<keyword evidence="1" id="KW-0051">Antiviral defense</keyword>
<dbReference type="CDD" id="cd21140">
    <property type="entry name" value="Cas6_I-like"/>
    <property type="match status" value="1"/>
</dbReference>
<evidence type="ECO:0000256" key="1">
    <source>
        <dbReference type="ARBA" id="ARBA00023118"/>
    </source>
</evidence>
<name>A0A7C5X1W2_9AQUI</name>
<dbReference type="InterPro" id="IPR045747">
    <property type="entry name" value="CRISPR-assoc_prot_Cas6_N_sf"/>
</dbReference>
<evidence type="ECO:0000313" key="3">
    <source>
        <dbReference type="EMBL" id="HHO74633.1"/>
    </source>
</evidence>
<organism evidence="3">
    <name type="scientific">Thermocrinis ruber</name>
    <dbReference type="NCBI Taxonomy" id="75906"/>
    <lineage>
        <taxon>Bacteria</taxon>
        <taxon>Pseudomonadati</taxon>
        <taxon>Aquificota</taxon>
        <taxon>Aquificia</taxon>
        <taxon>Aquificales</taxon>
        <taxon>Aquificaceae</taxon>
        <taxon>Thermocrinis</taxon>
    </lineage>
</organism>
<dbReference type="NCBIfam" id="TIGR01877">
    <property type="entry name" value="cas_cas6"/>
    <property type="match status" value="1"/>
</dbReference>
<dbReference type="AlphaFoldDB" id="A0A7C5X1W2"/>
<dbReference type="GO" id="GO:0016788">
    <property type="term" value="F:hydrolase activity, acting on ester bonds"/>
    <property type="evidence" value="ECO:0007669"/>
    <property type="project" value="InterPro"/>
</dbReference>
<dbReference type="PANTHER" id="PTHR36984:SF3">
    <property type="entry name" value="CRISPR-ASSOCIATED ENDORIBONUCLEASE CAS6"/>
    <property type="match status" value="1"/>
</dbReference>
<feature type="domain" description="CRISPR associated protein Cas6 C-terminal" evidence="2">
    <location>
        <begin position="122"/>
        <end position="235"/>
    </location>
</feature>
<gene>
    <name evidence="3" type="primary">cas6</name>
    <name evidence="3" type="ORF">ENN04_08410</name>
</gene>
<dbReference type="InterPro" id="IPR010156">
    <property type="entry name" value="CRISPR-assoc_prot_Cas6"/>
</dbReference>
<dbReference type="InterPro" id="IPR049435">
    <property type="entry name" value="Cas_Cas6_C"/>
</dbReference>
<dbReference type="Gene3D" id="3.30.70.1890">
    <property type="match status" value="1"/>
</dbReference>
<dbReference type="EMBL" id="DSAC01000104">
    <property type="protein sequence ID" value="HHO74633.1"/>
    <property type="molecule type" value="Genomic_DNA"/>
</dbReference>
<evidence type="ECO:0000259" key="2">
    <source>
        <dbReference type="Pfam" id="PF01881"/>
    </source>
</evidence>
<dbReference type="GO" id="GO:0051607">
    <property type="term" value="P:defense response to virus"/>
    <property type="evidence" value="ECO:0007669"/>
    <property type="project" value="UniProtKB-KW"/>
</dbReference>
<sequence>MRFRVKLVRAVEDNSPISIDYRRRFISLLKKIFEKEFDEESPKPYTFAVYLGKNAKIQGEHILGVESINFRFSTGDPQTAISFYNGVLKLIKENHLHNMNPKLENVYFRIVSVDIEKENEPTGFFKTLSPVVVERATNSKNPEEKYATPRDKDFKWWLLENTQKRYKALVGEDLNIKTLEIEPISIKEEFIKHYGGYVRSFLGKFRIHTESKELLRFVYQYGLGVRTGQGFGYLETSD</sequence>
<comment type="caution">
    <text evidence="3">The sequence shown here is derived from an EMBL/GenBank/DDBJ whole genome shotgun (WGS) entry which is preliminary data.</text>
</comment>
<proteinExistence type="predicted"/>
<dbReference type="Gene3D" id="3.30.70.1900">
    <property type="match status" value="1"/>
</dbReference>